<protein>
    <submittedName>
        <fullName evidence="1">Uncharacterized protein</fullName>
    </submittedName>
</protein>
<dbReference type="OrthoDB" id="9913040at2"/>
<sequence length="100" mass="11900">MWGSPFYDPPRKVEVEEVSSENKHEKTFKVGQIYAHPLYVYKLEISKIEAYKGEDYSYKNATIFVKPCFLNRGDEVIKLKEYEMTTEELNADKWYIGFEK</sequence>
<dbReference type="EMBL" id="AHDV01000058">
    <property type="protein sequence ID" value="EJV74392.1"/>
    <property type="molecule type" value="Genomic_DNA"/>
</dbReference>
<gene>
    <name evidence="1" type="ORF">IG3_05752</name>
</gene>
<dbReference type="AlphaFoldDB" id="J9BLL4"/>
<dbReference type="RefSeq" id="WP_002139591.1">
    <property type="nucleotide sequence ID" value="NZ_JH804676.1"/>
</dbReference>
<dbReference type="HOGENOM" id="CLU_2462549_0_0_9"/>
<name>J9BLL4_BACCE</name>
<proteinExistence type="predicted"/>
<comment type="caution">
    <text evidence="1">The sequence shown here is derived from an EMBL/GenBank/DDBJ whole genome shotgun (WGS) entry which is preliminary data.</text>
</comment>
<dbReference type="PATRIC" id="fig|1053201.3.peg.5909"/>
<evidence type="ECO:0000313" key="1">
    <source>
        <dbReference type="EMBL" id="EJV74392.1"/>
    </source>
</evidence>
<organism evidence="1 2">
    <name type="scientific">Bacillus cereus HuA2-1</name>
    <dbReference type="NCBI Taxonomy" id="1053201"/>
    <lineage>
        <taxon>Bacteria</taxon>
        <taxon>Bacillati</taxon>
        <taxon>Bacillota</taxon>
        <taxon>Bacilli</taxon>
        <taxon>Bacillales</taxon>
        <taxon>Bacillaceae</taxon>
        <taxon>Bacillus</taxon>
        <taxon>Bacillus cereus group</taxon>
    </lineage>
</organism>
<reference evidence="1 2" key="1">
    <citation type="submission" date="2012-04" db="EMBL/GenBank/DDBJ databases">
        <title>The Genome Sequence of Bacillus cereus HuA2-1.</title>
        <authorList>
            <consortium name="The Broad Institute Genome Sequencing Platform"/>
            <consortium name="The Broad Institute Genome Sequencing Center for Infectious Disease"/>
            <person name="Feldgarden M."/>
            <person name="Van der Auwera G.A."/>
            <person name="Mahillon J."/>
            <person name="Duprez V."/>
            <person name="Timmery S."/>
            <person name="Mattelet C."/>
            <person name="Dierick K."/>
            <person name="Sun M."/>
            <person name="Yu Z."/>
            <person name="Zhu L."/>
            <person name="Hu X."/>
            <person name="Shank E.B."/>
            <person name="Swiecicka I."/>
            <person name="Hansen B.M."/>
            <person name="Andrup L."/>
            <person name="Young S.K."/>
            <person name="Zeng Q."/>
            <person name="Gargeya S."/>
            <person name="Fitzgerald M."/>
            <person name="Haas B."/>
            <person name="Abouelleil A."/>
            <person name="Alvarado L."/>
            <person name="Arachchi H.M."/>
            <person name="Berlin A."/>
            <person name="Chapman S.B."/>
            <person name="Goldberg J."/>
            <person name="Griggs A."/>
            <person name="Gujja S."/>
            <person name="Hansen M."/>
            <person name="Howarth C."/>
            <person name="Imamovic A."/>
            <person name="Larimer J."/>
            <person name="McCowen C."/>
            <person name="Montmayeur A."/>
            <person name="Murphy C."/>
            <person name="Neiman D."/>
            <person name="Pearson M."/>
            <person name="Priest M."/>
            <person name="Roberts A."/>
            <person name="Saif S."/>
            <person name="Shea T."/>
            <person name="Sisk P."/>
            <person name="Sykes S."/>
            <person name="Wortman J."/>
            <person name="Nusbaum C."/>
            <person name="Birren B."/>
        </authorList>
    </citation>
    <scope>NUCLEOTIDE SEQUENCE [LARGE SCALE GENOMIC DNA]</scope>
    <source>
        <strain evidence="1 2">HuA2-1</strain>
    </source>
</reference>
<dbReference type="Proteomes" id="UP000004136">
    <property type="component" value="Unassembled WGS sequence"/>
</dbReference>
<evidence type="ECO:0000313" key="2">
    <source>
        <dbReference type="Proteomes" id="UP000004136"/>
    </source>
</evidence>
<accession>J9BLL4</accession>